<keyword evidence="7 10" id="KW-0119">Carbohydrate metabolism</keyword>
<organism evidence="11 12">
    <name type="scientific">Enorma massiliensis</name>
    <dbReference type="NCBI Taxonomy" id="1472761"/>
    <lineage>
        <taxon>Bacteria</taxon>
        <taxon>Bacillati</taxon>
        <taxon>Actinomycetota</taxon>
        <taxon>Coriobacteriia</taxon>
        <taxon>Coriobacteriales</taxon>
        <taxon>Coriobacteriaceae</taxon>
        <taxon>Enorma</taxon>
    </lineage>
</organism>
<comment type="caution">
    <text evidence="11">The sequence shown here is derived from an EMBL/GenBank/DDBJ whole genome shotgun (WGS) entry which is preliminary data.</text>
</comment>
<keyword evidence="12" id="KW-1185">Reference proteome</keyword>
<evidence type="ECO:0000256" key="3">
    <source>
        <dbReference type="ARBA" id="ARBA00012560"/>
    </source>
</evidence>
<reference evidence="12" key="1">
    <citation type="submission" date="2017-04" db="EMBL/GenBank/DDBJ databases">
        <title>Function of individual gut microbiota members based on whole genome sequencing of pure cultures obtained from chicken caecum.</title>
        <authorList>
            <person name="Medvecky M."/>
            <person name="Cejkova D."/>
            <person name="Polansky O."/>
            <person name="Karasova D."/>
            <person name="Kubasova T."/>
            <person name="Cizek A."/>
            <person name="Rychlik I."/>
        </authorList>
    </citation>
    <scope>NUCLEOTIDE SEQUENCE [LARGE SCALE GENOMIC DNA]</scope>
    <source>
        <strain evidence="12">An70</strain>
    </source>
</reference>
<dbReference type="Gene3D" id="3.20.20.80">
    <property type="entry name" value="Glycosidases"/>
    <property type="match status" value="1"/>
</dbReference>
<accession>A0A1Y3U3S5</accession>
<keyword evidence="5 10" id="KW-0328">Glycosyltransferase</keyword>
<dbReference type="NCBIfam" id="NF011080">
    <property type="entry name" value="PRK14508.1-3"/>
    <property type="match status" value="1"/>
</dbReference>
<dbReference type="AlphaFoldDB" id="A0A1Y3U3S5"/>
<evidence type="ECO:0000256" key="7">
    <source>
        <dbReference type="ARBA" id="ARBA00023277"/>
    </source>
</evidence>
<evidence type="ECO:0000256" key="1">
    <source>
        <dbReference type="ARBA" id="ARBA00000439"/>
    </source>
</evidence>
<evidence type="ECO:0000256" key="8">
    <source>
        <dbReference type="ARBA" id="ARBA00031423"/>
    </source>
</evidence>
<dbReference type="InterPro" id="IPR017853">
    <property type="entry name" value="GH"/>
</dbReference>
<dbReference type="GO" id="GO:0004134">
    <property type="term" value="F:4-alpha-glucanotransferase activity"/>
    <property type="evidence" value="ECO:0007669"/>
    <property type="project" value="UniProtKB-EC"/>
</dbReference>
<evidence type="ECO:0000256" key="6">
    <source>
        <dbReference type="ARBA" id="ARBA00022679"/>
    </source>
</evidence>
<comment type="similarity">
    <text evidence="2 10">Belongs to the disproportionating enzyme family.</text>
</comment>
<dbReference type="EC" id="2.4.1.25" evidence="3 10"/>
<evidence type="ECO:0000256" key="2">
    <source>
        <dbReference type="ARBA" id="ARBA00005684"/>
    </source>
</evidence>
<proteinExistence type="inferred from homology"/>
<evidence type="ECO:0000313" key="12">
    <source>
        <dbReference type="Proteomes" id="UP000196560"/>
    </source>
</evidence>
<evidence type="ECO:0000256" key="4">
    <source>
        <dbReference type="ARBA" id="ARBA00020295"/>
    </source>
</evidence>
<gene>
    <name evidence="11" type="ORF">B5G21_04560</name>
</gene>
<evidence type="ECO:0000256" key="10">
    <source>
        <dbReference type="RuleBase" id="RU361207"/>
    </source>
</evidence>
<dbReference type="RefSeq" id="WP_087186207.1">
    <property type="nucleotide sequence ID" value="NZ_NFHO01000004.1"/>
</dbReference>
<dbReference type="EMBL" id="NFHO01000004">
    <property type="protein sequence ID" value="OUN43411.1"/>
    <property type="molecule type" value="Genomic_DNA"/>
</dbReference>
<comment type="catalytic activity">
    <reaction evidence="1 10">
        <text>Transfers a segment of a (1-&gt;4)-alpha-D-glucan to a new position in an acceptor, which may be glucose or a (1-&gt;4)-alpha-D-glucan.</text>
        <dbReference type="EC" id="2.4.1.25"/>
    </reaction>
</comment>
<dbReference type="eggNOG" id="COG1640">
    <property type="taxonomic scope" value="Bacteria"/>
</dbReference>
<evidence type="ECO:0000256" key="9">
    <source>
        <dbReference type="ARBA" id="ARBA00031501"/>
    </source>
</evidence>
<evidence type="ECO:0000256" key="5">
    <source>
        <dbReference type="ARBA" id="ARBA00022676"/>
    </source>
</evidence>
<dbReference type="SUPFAM" id="SSF51445">
    <property type="entry name" value="(Trans)glycosidases"/>
    <property type="match status" value="1"/>
</dbReference>
<dbReference type="NCBIfam" id="TIGR00217">
    <property type="entry name" value="malQ"/>
    <property type="match status" value="1"/>
</dbReference>
<dbReference type="PANTHER" id="PTHR32438">
    <property type="entry name" value="4-ALPHA-GLUCANOTRANSFERASE DPE1, CHLOROPLASTIC/AMYLOPLASTIC"/>
    <property type="match status" value="1"/>
</dbReference>
<dbReference type="GO" id="GO:0005975">
    <property type="term" value="P:carbohydrate metabolic process"/>
    <property type="evidence" value="ECO:0007669"/>
    <property type="project" value="InterPro"/>
</dbReference>
<keyword evidence="6 10" id="KW-0808">Transferase</keyword>
<evidence type="ECO:0000313" key="11">
    <source>
        <dbReference type="EMBL" id="OUN43411.1"/>
    </source>
</evidence>
<protein>
    <recommendedName>
        <fullName evidence="4 10">4-alpha-glucanotransferase</fullName>
        <ecNumber evidence="3 10">2.4.1.25</ecNumber>
    </recommendedName>
    <alternativeName>
        <fullName evidence="8 10">Amylomaltase</fullName>
    </alternativeName>
    <alternativeName>
        <fullName evidence="9 10">Disproportionating enzyme</fullName>
    </alternativeName>
</protein>
<name>A0A1Y3U3S5_9ACTN</name>
<dbReference type="Proteomes" id="UP000196560">
    <property type="component" value="Unassembled WGS sequence"/>
</dbReference>
<sequence>MRRSGILMPMTALPSPWGVGTLGAEARAFVDFLSAAGQSVWQLLPIGPTSYGDSPYQSFSSFAGNPYLIDLDDLAEEGLLEPGEYERRFWGDDPARVDYGALYEGRFDVLRRAVERLESERADELRAFCEREGAWLDDYALFMAIKGDHGGAALSTWEPGLRMRVPEDLAAARNKLACEVRFWKGVQCLFFRQWTRLHAYAREHGIELMGDLPIYVAEDSADLWAHPEQFQLDEDLRPREVAGCPPDGFSDTGQLWGNPLFAWEHMAEDGYAWWIERISYQLDLYDILRIDHFRGFDSYYAIPAGASTAAGGRWKPGPGKAFFSALEAKLGPCPIVAEDLGFLTPSVYRLLSDTGYPGMKVLQFAFDSRDGGGSLYQPHNYTPHCVAYVGTHDNDTALGWLHTADAGDVALAREYLHLDAAEGEGWGMMRAIWSSVADLSIVTMQDVLGLGSDARINTPSTLGGNWCWRALPGYATEQVARRLHRAMELYGRLPKAEVAARDAALNAEAAAEAWAAQSDARVQSSEETTR</sequence>
<dbReference type="STRING" id="1118060.GCA_000311845_00698"/>
<dbReference type="InterPro" id="IPR003385">
    <property type="entry name" value="Glyco_hydro_77"/>
</dbReference>
<dbReference type="Pfam" id="PF02446">
    <property type="entry name" value="Glyco_hydro_77"/>
    <property type="match status" value="1"/>
</dbReference>
<dbReference type="PANTHER" id="PTHR32438:SF5">
    <property type="entry name" value="4-ALPHA-GLUCANOTRANSFERASE DPE1, CHLOROPLASTIC_AMYLOPLASTIC"/>
    <property type="match status" value="1"/>
</dbReference>